<feature type="domain" description="DUF243" evidence="2">
    <location>
        <begin position="117"/>
        <end position="218"/>
    </location>
</feature>
<sequence>MRAFFVLCLATVAYADKLGYNYHPVGHSDSGLSFAPGGSSGSIGGLGGSGGLGGLGGLGGSGGLGGLGSGGSLGGLGGSGSLGGLGGSSGGLGGLGGSGDIGSSGSVGPSYSAPAQAEFNKEFFSYSAPEQDFDDAGASQDVANSLKKNLRVIFIKGPENNGLEKAALALARNAAEQKTAIYVLQKQHDIADLANKLQSVNNNRNHHPEVHFVKYRNQDDLVNAKQTIQSQYDQEPGASQNYNGGIAPVINFASPSRPIQSSYGSYGPQQQYYNTGASNTNANYLPPSLLRRLRF</sequence>
<feature type="chain" id="PRO_5013220908" description="DUF243 domain-containing protein" evidence="1">
    <location>
        <begin position="16"/>
        <end position="295"/>
    </location>
</feature>
<organism evidence="3">
    <name type="scientific">Zeugodacus cucurbitae</name>
    <name type="common">Melon fruit fly</name>
    <name type="synonym">Bactrocera cucurbitae</name>
    <dbReference type="NCBI Taxonomy" id="28588"/>
    <lineage>
        <taxon>Eukaryota</taxon>
        <taxon>Metazoa</taxon>
        <taxon>Ecdysozoa</taxon>
        <taxon>Arthropoda</taxon>
        <taxon>Hexapoda</taxon>
        <taxon>Insecta</taxon>
        <taxon>Pterygota</taxon>
        <taxon>Neoptera</taxon>
        <taxon>Endopterygota</taxon>
        <taxon>Diptera</taxon>
        <taxon>Brachycera</taxon>
        <taxon>Muscomorpha</taxon>
        <taxon>Tephritoidea</taxon>
        <taxon>Tephritidae</taxon>
        <taxon>Zeugodacus</taxon>
        <taxon>Zeugodacus</taxon>
    </lineage>
</organism>
<accession>A0A0A1XQC3</accession>
<dbReference type="Pfam" id="PF03103">
    <property type="entry name" value="DUF243"/>
    <property type="match status" value="1"/>
</dbReference>
<evidence type="ECO:0000256" key="1">
    <source>
        <dbReference type="SAM" id="SignalP"/>
    </source>
</evidence>
<dbReference type="AlphaFoldDB" id="A0A0A1XQC3"/>
<dbReference type="PANTHER" id="PTHR31927:SF2">
    <property type="entry name" value="FI07246P-RELATED"/>
    <property type="match status" value="1"/>
</dbReference>
<evidence type="ECO:0000259" key="2">
    <source>
        <dbReference type="SMART" id="SM00690"/>
    </source>
</evidence>
<protein>
    <recommendedName>
        <fullName evidence="2">DUF243 domain-containing protein</fullName>
    </recommendedName>
</protein>
<reference evidence="3" key="1">
    <citation type="submission" date="2014-11" db="EMBL/GenBank/DDBJ databases">
        <authorList>
            <person name="Geib S."/>
        </authorList>
    </citation>
    <scope>NUCLEOTIDE SEQUENCE</scope>
</reference>
<feature type="signal peptide" evidence="1">
    <location>
        <begin position="1"/>
        <end position="15"/>
    </location>
</feature>
<name>A0A0A1XQC3_ZEUCU</name>
<reference evidence="3" key="2">
    <citation type="journal article" date="2015" name="Gigascience">
        <title>Reconstructing a comprehensive transcriptome assembly of a white-pupal translocated strain of the pest fruit fly Bactrocera cucurbitae.</title>
        <authorList>
            <person name="Sim S.B."/>
            <person name="Calla B."/>
            <person name="Hall B."/>
            <person name="DeRego T."/>
            <person name="Geib S.M."/>
        </authorList>
    </citation>
    <scope>NUCLEOTIDE SEQUENCE</scope>
</reference>
<evidence type="ECO:0000313" key="3">
    <source>
        <dbReference type="EMBL" id="JAD13529.1"/>
    </source>
</evidence>
<dbReference type="PANTHER" id="PTHR31927">
    <property type="entry name" value="FI07246P-RELATED-RELATED"/>
    <property type="match status" value="1"/>
</dbReference>
<dbReference type="GO" id="GO:0040003">
    <property type="term" value="P:chitin-based cuticle development"/>
    <property type="evidence" value="ECO:0007669"/>
    <property type="project" value="TreeGrafter"/>
</dbReference>
<dbReference type="GO" id="GO:0062129">
    <property type="term" value="C:chitin-based extracellular matrix"/>
    <property type="evidence" value="ECO:0007669"/>
    <property type="project" value="TreeGrafter"/>
</dbReference>
<dbReference type="EMBL" id="GBXI01000763">
    <property type="protein sequence ID" value="JAD13529.1"/>
    <property type="molecule type" value="Transcribed_RNA"/>
</dbReference>
<dbReference type="InterPro" id="IPR004145">
    <property type="entry name" value="DUF243"/>
</dbReference>
<keyword evidence="1" id="KW-0732">Signal</keyword>
<dbReference type="GO" id="GO:0008010">
    <property type="term" value="F:structural constituent of chitin-based larval cuticle"/>
    <property type="evidence" value="ECO:0007669"/>
    <property type="project" value="TreeGrafter"/>
</dbReference>
<gene>
    <name evidence="3" type="ORF">g.24505</name>
</gene>
<dbReference type="SMART" id="SM00690">
    <property type="entry name" value="DM5"/>
    <property type="match status" value="1"/>
</dbReference>
<proteinExistence type="predicted"/>